<dbReference type="PANTHER" id="PTHR21600">
    <property type="entry name" value="MITOCHONDRIAL RNA PSEUDOURIDINE SYNTHASE"/>
    <property type="match status" value="1"/>
</dbReference>
<feature type="active site" evidence="4">
    <location>
        <position position="176"/>
    </location>
</feature>
<organism evidence="7 8">
    <name type="scientific">Natronincola peptidivorans</name>
    <dbReference type="NCBI Taxonomy" id="426128"/>
    <lineage>
        <taxon>Bacteria</taxon>
        <taxon>Bacillati</taxon>
        <taxon>Bacillota</taxon>
        <taxon>Clostridia</taxon>
        <taxon>Peptostreptococcales</taxon>
        <taxon>Natronincolaceae</taxon>
        <taxon>Natronincola</taxon>
    </lineage>
</organism>
<dbReference type="GO" id="GO:0000455">
    <property type="term" value="P:enzyme-directed rRNA pseudouridine synthesis"/>
    <property type="evidence" value="ECO:0007669"/>
    <property type="project" value="TreeGrafter"/>
</dbReference>
<evidence type="ECO:0000259" key="6">
    <source>
        <dbReference type="Pfam" id="PF00849"/>
    </source>
</evidence>
<dbReference type="InterPro" id="IPR006145">
    <property type="entry name" value="PsdUridine_synth_RsuA/RluA"/>
</dbReference>
<dbReference type="STRING" id="426128.SAMN05660297_03150"/>
<dbReference type="InterPro" id="IPR006225">
    <property type="entry name" value="PsdUridine_synth_RluC/D"/>
</dbReference>
<sequence>MKTRSSDTLKKRCIYLIFHPLKPIIVKIRKKVGEKMIIKSQQSENMITYLVEEVEGKETIKNLLKKELNVSSRLLTKLKKNRSIFLNNHYVKYHEEVNKGDVIKIVMTEEPNQFVPEDIPFSIAYEDVDVIIVNKQPGIVTHPTKGHAIGTIANAAQYYIETNKLNCRIRFVNRLDMDTSGLLIIAKNPYTHHVLSEQMQLDKIEKKYIAFVQGVVEKDFDTIDQPIGKPTEDAIKRVVGPEGQRSVTKYKVIERYKNATLIEVQLLTGRTHQIRVHMSHIGHPLIGDSLYGKSSEFIDRQALHASYLKFLQPRYKAVVEIKADFPEDLKQLQDKLRSHNT</sequence>
<evidence type="ECO:0000256" key="1">
    <source>
        <dbReference type="ARBA" id="ARBA00000073"/>
    </source>
</evidence>
<dbReference type="Proteomes" id="UP000199568">
    <property type="component" value="Unassembled WGS sequence"/>
</dbReference>
<dbReference type="CDD" id="cd02869">
    <property type="entry name" value="PseudoU_synth_RluA_like"/>
    <property type="match status" value="1"/>
</dbReference>
<evidence type="ECO:0000256" key="5">
    <source>
        <dbReference type="RuleBase" id="RU362028"/>
    </source>
</evidence>
<protein>
    <recommendedName>
        <fullName evidence="5">Pseudouridine synthase</fullName>
        <ecNumber evidence="5">5.4.99.-</ecNumber>
    </recommendedName>
</protein>
<reference evidence="7 8" key="1">
    <citation type="submission" date="2016-10" db="EMBL/GenBank/DDBJ databases">
        <authorList>
            <person name="de Groot N.N."/>
        </authorList>
    </citation>
    <scope>NUCLEOTIDE SEQUENCE [LARGE SCALE GENOMIC DNA]</scope>
    <source>
        <strain evidence="7 8">DSM 18979</strain>
    </source>
</reference>
<dbReference type="SUPFAM" id="SSF55120">
    <property type="entry name" value="Pseudouridine synthase"/>
    <property type="match status" value="1"/>
</dbReference>
<comment type="similarity">
    <text evidence="2 5">Belongs to the pseudouridine synthase RluA family.</text>
</comment>
<dbReference type="EC" id="5.4.99.-" evidence="5"/>
<accession>A0A1I0GFB2</accession>
<comment type="catalytic activity">
    <reaction evidence="1 5">
        <text>a uridine in RNA = a pseudouridine in RNA</text>
        <dbReference type="Rhea" id="RHEA:48348"/>
        <dbReference type="Rhea" id="RHEA-COMP:12068"/>
        <dbReference type="Rhea" id="RHEA-COMP:12069"/>
        <dbReference type="ChEBI" id="CHEBI:65314"/>
        <dbReference type="ChEBI" id="CHEBI:65315"/>
    </reaction>
</comment>
<evidence type="ECO:0000256" key="4">
    <source>
        <dbReference type="PIRSR" id="PIRSR606225-1"/>
    </source>
</evidence>
<evidence type="ECO:0000256" key="2">
    <source>
        <dbReference type="ARBA" id="ARBA00010876"/>
    </source>
</evidence>
<dbReference type="AlphaFoldDB" id="A0A1I0GFB2"/>
<gene>
    <name evidence="7" type="ORF">SAMN05660297_03150</name>
</gene>
<name>A0A1I0GFB2_9FIRM</name>
<feature type="domain" description="Pseudouridine synthase RsuA/RluA-like" evidence="6">
    <location>
        <begin position="129"/>
        <end position="280"/>
    </location>
</feature>
<dbReference type="GO" id="GO:0003723">
    <property type="term" value="F:RNA binding"/>
    <property type="evidence" value="ECO:0007669"/>
    <property type="project" value="InterPro"/>
</dbReference>
<dbReference type="Pfam" id="PF00849">
    <property type="entry name" value="PseudoU_synth_2"/>
    <property type="match status" value="1"/>
</dbReference>
<dbReference type="NCBIfam" id="TIGR00005">
    <property type="entry name" value="rluA_subfam"/>
    <property type="match status" value="1"/>
</dbReference>
<evidence type="ECO:0000313" key="8">
    <source>
        <dbReference type="Proteomes" id="UP000199568"/>
    </source>
</evidence>
<keyword evidence="8" id="KW-1185">Reference proteome</keyword>
<dbReference type="InterPro" id="IPR020103">
    <property type="entry name" value="PsdUridine_synth_cat_dom_sf"/>
</dbReference>
<dbReference type="PROSITE" id="PS01129">
    <property type="entry name" value="PSI_RLU"/>
    <property type="match status" value="1"/>
</dbReference>
<proteinExistence type="inferred from homology"/>
<keyword evidence="3 5" id="KW-0413">Isomerase</keyword>
<dbReference type="EMBL" id="FOHU01000020">
    <property type="protein sequence ID" value="SET68823.1"/>
    <property type="molecule type" value="Genomic_DNA"/>
</dbReference>
<dbReference type="GO" id="GO:0009982">
    <property type="term" value="F:pseudouridine synthase activity"/>
    <property type="evidence" value="ECO:0007669"/>
    <property type="project" value="InterPro"/>
</dbReference>
<dbReference type="InterPro" id="IPR006224">
    <property type="entry name" value="PsdUridine_synth_RluA-like_CS"/>
</dbReference>
<dbReference type="GO" id="GO:0140098">
    <property type="term" value="F:catalytic activity, acting on RNA"/>
    <property type="evidence" value="ECO:0007669"/>
    <property type="project" value="UniProtKB-ARBA"/>
</dbReference>
<dbReference type="PANTHER" id="PTHR21600:SF44">
    <property type="entry name" value="RIBOSOMAL LARGE SUBUNIT PSEUDOURIDINE SYNTHASE D"/>
    <property type="match status" value="1"/>
</dbReference>
<evidence type="ECO:0000313" key="7">
    <source>
        <dbReference type="EMBL" id="SET68823.1"/>
    </source>
</evidence>
<evidence type="ECO:0000256" key="3">
    <source>
        <dbReference type="ARBA" id="ARBA00023235"/>
    </source>
</evidence>
<dbReference type="InterPro" id="IPR050188">
    <property type="entry name" value="RluA_PseudoU_synthase"/>
</dbReference>
<dbReference type="Gene3D" id="3.30.2350.10">
    <property type="entry name" value="Pseudouridine synthase"/>
    <property type="match status" value="1"/>
</dbReference>
<comment type="function">
    <text evidence="5">Responsible for synthesis of pseudouridine from uracil.</text>
</comment>